<dbReference type="EMBL" id="KB445798">
    <property type="protein sequence ID" value="EMD36254.1"/>
    <property type="molecule type" value="Genomic_DNA"/>
</dbReference>
<sequence length="286" mass="30952">MIVSHQNYARSCTNAPRYEDARYNGYGGFTPETPPFVAEEDAGPADVDMDLVDQFFLDVVQALEEVAESQDDAGSLDLNNNGLSSYPVNAMSYQDDVHGLHSPHDLDMPHQDSFLASSGSSAVWDPESFDDMLEGPEIPPTPYFTSPELDGRSLPDDDEYQYLKSYSEIYGDAVPPTPVFASPAVRPASLPPVDEDIIEDPSFLSCGTSDSSSQRPGPPLCAPRECAHLLSLSSVTACEPGPLSPQRRSRRIAAIQAIAGVSPASTSAQSVPRRRHRKQRSTTASC</sequence>
<organism evidence="2 3">
    <name type="scientific">Ceriporiopsis subvermispora (strain B)</name>
    <name type="common">White-rot fungus</name>
    <name type="synonym">Gelatoporia subvermispora</name>
    <dbReference type="NCBI Taxonomy" id="914234"/>
    <lineage>
        <taxon>Eukaryota</taxon>
        <taxon>Fungi</taxon>
        <taxon>Dikarya</taxon>
        <taxon>Basidiomycota</taxon>
        <taxon>Agaricomycotina</taxon>
        <taxon>Agaricomycetes</taxon>
        <taxon>Polyporales</taxon>
        <taxon>Gelatoporiaceae</taxon>
        <taxon>Gelatoporia</taxon>
    </lineage>
</organism>
<evidence type="ECO:0000313" key="2">
    <source>
        <dbReference type="EMBL" id="EMD36254.1"/>
    </source>
</evidence>
<keyword evidence="3" id="KW-1185">Reference proteome</keyword>
<dbReference type="Proteomes" id="UP000016930">
    <property type="component" value="Unassembled WGS sequence"/>
</dbReference>
<gene>
    <name evidence="2" type="ORF">CERSUDRAFT_115211</name>
</gene>
<dbReference type="HOGENOM" id="CLU_973184_0_0_1"/>
<evidence type="ECO:0000256" key="1">
    <source>
        <dbReference type="SAM" id="MobiDB-lite"/>
    </source>
</evidence>
<feature type="region of interest" description="Disordered" evidence="1">
    <location>
        <begin position="261"/>
        <end position="286"/>
    </location>
</feature>
<reference evidence="2 3" key="1">
    <citation type="journal article" date="2012" name="Proc. Natl. Acad. Sci. U.S.A.">
        <title>Comparative genomics of Ceriporiopsis subvermispora and Phanerochaete chrysosporium provide insight into selective ligninolysis.</title>
        <authorList>
            <person name="Fernandez-Fueyo E."/>
            <person name="Ruiz-Duenas F.J."/>
            <person name="Ferreira P."/>
            <person name="Floudas D."/>
            <person name="Hibbett D.S."/>
            <person name="Canessa P."/>
            <person name="Larrondo L.F."/>
            <person name="James T.Y."/>
            <person name="Seelenfreund D."/>
            <person name="Lobos S."/>
            <person name="Polanco R."/>
            <person name="Tello M."/>
            <person name="Honda Y."/>
            <person name="Watanabe T."/>
            <person name="Watanabe T."/>
            <person name="Ryu J.S."/>
            <person name="Kubicek C.P."/>
            <person name="Schmoll M."/>
            <person name="Gaskell J."/>
            <person name="Hammel K.E."/>
            <person name="St John F.J."/>
            <person name="Vanden Wymelenberg A."/>
            <person name="Sabat G."/>
            <person name="Splinter BonDurant S."/>
            <person name="Syed K."/>
            <person name="Yadav J.S."/>
            <person name="Doddapaneni H."/>
            <person name="Subramanian V."/>
            <person name="Lavin J.L."/>
            <person name="Oguiza J.A."/>
            <person name="Perez G."/>
            <person name="Pisabarro A.G."/>
            <person name="Ramirez L."/>
            <person name="Santoyo F."/>
            <person name="Master E."/>
            <person name="Coutinho P.M."/>
            <person name="Henrissat B."/>
            <person name="Lombard V."/>
            <person name="Magnuson J.K."/>
            <person name="Kuees U."/>
            <person name="Hori C."/>
            <person name="Igarashi K."/>
            <person name="Samejima M."/>
            <person name="Held B.W."/>
            <person name="Barry K.W."/>
            <person name="LaButti K.M."/>
            <person name="Lapidus A."/>
            <person name="Lindquist E.A."/>
            <person name="Lucas S.M."/>
            <person name="Riley R."/>
            <person name="Salamov A.A."/>
            <person name="Hoffmeister D."/>
            <person name="Schwenk D."/>
            <person name="Hadar Y."/>
            <person name="Yarden O."/>
            <person name="de Vries R.P."/>
            <person name="Wiebenga A."/>
            <person name="Stenlid J."/>
            <person name="Eastwood D."/>
            <person name="Grigoriev I.V."/>
            <person name="Berka R.M."/>
            <person name="Blanchette R.A."/>
            <person name="Kersten P."/>
            <person name="Martinez A.T."/>
            <person name="Vicuna R."/>
            <person name="Cullen D."/>
        </authorList>
    </citation>
    <scope>NUCLEOTIDE SEQUENCE [LARGE SCALE GENOMIC DNA]</scope>
    <source>
        <strain evidence="2 3">B</strain>
    </source>
</reference>
<accession>M2PJ71</accession>
<proteinExistence type="predicted"/>
<name>M2PJ71_CERS8</name>
<protein>
    <submittedName>
        <fullName evidence="2">Uncharacterized protein</fullName>
    </submittedName>
</protein>
<evidence type="ECO:0000313" key="3">
    <source>
        <dbReference type="Proteomes" id="UP000016930"/>
    </source>
</evidence>
<dbReference type="AlphaFoldDB" id="M2PJ71"/>
<dbReference type="OrthoDB" id="10650039at2759"/>